<feature type="chain" id="PRO_5044827328" evidence="2">
    <location>
        <begin position="28"/>
        <end position="82"/>
    </location>
</feature>
<keyword evidence="4" id="KW-1185">Reference proteome</keyword>
<feature type="signal peptide" evidence="2">
    <location>
        <begin position="1"/>
        <end position="27"/>
    </location>
</feature>
<protein>
    <submittedName>
        <fullName evidence="3">Uncharacterized protein</fullName>
    </submittedName>
</protein>
<dbReference type="AlphaFoldDB" id="A0ABD0VPG9"/>
<sequence>MMKMIGSLKHLVLLFLVISTLKQTLMAARPLEEVDSWWMDQQAVNSNIINGFLLQLLPKGQTTPSGPSGCTHNPNNHGGICP</sequence>
<keyword evidence="2" id="KW-0732">Signal</keyword>
<reference evidence="3 4" key="1">
    <citation type="journal article" date="2024" name="Plant Biotechnol. J.">
        <title>Dendrobium thyrsiflorum genome and its molecular insights into genes involved in important horticultural traits.</title>
        <authorList>
            <person name="Chen B."/>
            <person name="Wang J.Y."/>
            <person name="Zheng P.J."/>
            <person name="Li K.L."/>
            <person name="Liang Y.M."/>
            <person name="Chen X.F."/>
            <person name="Zhang C."/>
            <person name="Zhao X."/>
            <person name="He X."/>
            <person name="Zhang G.Q."/>
            <person name="Liu Z.J."/>
            <person name="Xu Q."/>
        </authorList>
    </citation>
    <scope>NUCLEOTIDE SEQUENCE [LARGE SCALE GENOMIC DNA]</scope>
    <source>
        <strain evidence="3">GZMU011</strain>
    </source>
</reference>
<evidence type="ECO:0000256" key="1">
    <source>
        <dbReference type="SAM" id="MobiDB-lite"/>
    </source>
</evidence>
<accession>A0ABD0VPG9</accession>
<evidence type="ECO:0000313" key="3">
    <source>
        <dbReference type="EMBL" id="KAL0924671.1"/>
    </source>
</evidence>
<evidence type="ECO:0000313" key="4">
    <source>
        <dbReference type="Proteomes" id="UP001552299"/>
    </source>
</evidence>
<gene>
    <name evidence="3" type="ORF">M5K25_005520</name>
</gene>
<dbReference type="Proteomes" id="UP001552299">
    <property type="component" value="Unassembled WGS sequence"/>
</dbReference>
<comment type="caution">
    <text evidence="3">The sequence shown here is derived from an EMBL/GenBank/DDBJ whole genome shotgun (WGS) entry which is preliminary data.</text>
</comment>
<feature type="region of interest" description="Disordered" evidence="1">
    <location>
        <begin position="61"/>
        <end position="82"/>
    </location>
</feature>
<dbReference type="EMBL" id="JANQDX010000005">
    <property type="protein sequence ID" value="KAL0924671.1"/>
    <property type="molecule type" value="Genomic_DNA"/>
</dbReference>
<organism evidence="3 4">
    <name type="scientific">Dendrobium thyrsiflorum</name>
    <name type="common">Pinecone-like raceme dendrobium</name>
    <name type="synonym">Orchid</name>
    <dbReference type="NCBI Taxonomy" id="117978"/>
    <lineage>
        <taxon>Eukaryota</taxon>
        <taxon>Viridiplantae</taxon>
        <taxon>Streptophyta</taxon>
        <taxon>Embryophyta</taxon>
        <taxon>Tracheophyta</taxon>
        <taxon>Spermatophyta</taxon>
        <taxon>Magnoliopsida</taxon>
        <taxon>Liliopsida</taxon>
        <taxon>Asparagales</taxon>
        <taxon>Orchidaceae</taxon>
        <taxon>Epidendroideae</taxon>
        <taxon>Malaxideae</taxon>
        <taxon>Dendrobiinae</taxon>
        <taxon>Dendrobium</taxon>
    </lineage>
</organism>
<proteinExistence type="predicted"/>
<evidence type="ECO:0000256" key="2">
    <source>
        <dbReference type="SAM" id="SignalP"/>
    </source>
</evidence>
<feature type="compositionally biased region" description="Polar residues" evidence="1">
    <location>
        <begin position="61"/>
        <end position="76"/>
    </location>
</feature>
<name>A0ABD0VPG9_DENTH</name>